<evidence type="ECO:0000256" key="2">
    <source>
        <dbReference type="ARBA" id="ARBA00022617"/>
    </source>
</evidence>
<dbReference type="eggNOG" id="ENOG502N5AD">
    <property type="taxonomic scope" value="Archaea"/>
</dbReference>
<dbReference type="EMBL" id="CP001899">
    <property type="protein sequence ID" value="ADC65513.1"/>
    <property type="molecule type" value="Genomic_DNA"/>
</dbReference>
<reference evidence="7 8" key="2">
    <citation type="journal article" date="2011" name="Stand. Genomic Sci.">
        <title>Complete genome sequence of Ferroglobus placidus AEDII12DO.</title>
        <authorList>
            <person name="Anderson I."/>
            <person name="Risso C."/>
            <person name="Holmes D."/>
            <person name="Lucas S."/>
            <person name="Copeland A."/>
            <person name="Lapidus A."/>
            <person name="Cheng J.F."/>
            <person name="Bruce D."/>
            <person name="Goodwin L."/>
            <person name="Pitluck S."/>
            <person name="Saunders E."/>
            <person name="Brettin T."/>
            <person name="Detter J.C."/>
            <person name="Han C."/>
            <person name="Tapia R."/>
            <person name="Larimer F."/>
            <person name="Land M."/>
            <person name="Hauser L."/>
            <person name="Woyke T."/>
            <person name="Lovley D."/>
            <person name="Kyrpides N."/>
            <person name="Ivanova N."/>
        </authorList>
    </citation>
    <scope>NUCLEOTIDE SEQUENCE [LARGE SCALE GENOMIC DNA]</scope>
    <source>
        <strain evidence="8">DSM 10642 / AEDII12DO</strain>
    </source>
</reference>
<keyword evidence="5" id="KW-1133">Transmembrane helix</keyword>
<evidence type="ECO:0000313" key="7">
    <source>
        <dbReference type="EMBL" id="ADC65513.1"/>
    </source>
</evidence>
<accession>D3RYF0</accession>
<dbReference type="STRING" id="589924.Ferp_1362"/>
<evidence type="ECO:0000256" key="4">
    <source>
        <dbReference type="ARBA" id="ARBA00023004"/>
    </source>
</evidence>
<evidence type="ECO:0000256" key="5">
    <source>
        <dbReference type="SAM" id="Phobius"/>
    </source>
</evidence>
<keyword evidence="5" id="KW-0812">Transmembrane</keyword>
<keyword evidence="8" id="KW-1185">Reference proteome</keyword>
<dbReference type="OrthoDB" id="383694at2157"/>
<dbReference type="InterPro" id="IPR005616">
    <property type="entry name" value="CcmH/CycL/Ccl2/NrfF_N"/>
</dbReference>
<reference evidence="8" key="1">
    <citation type="submission" date="2010-02" db="EMBL/GenBank/DDBJ databases">
        <title>Complete sequence of Ferroglobus placidus DSM 10642.</title>
        <authorList>
            <consortium name="US DOE Joint Genome Institute"/>
            <person name="Lucas S."/>
            <person name="Copeland A."/>
            <person name="Lapidus A."/>
            <person name="Cheng J.-F."/>
            <person name="Bruce D."/>
            <person name="Goodwin L."/>
            <person name="Pitluck S."/>
            <person name="Saunders E."/>
            <person name="Brettin T."/>
            <person name="Detter J.C."/>
            <person name="Han C."/>
            <person name="Tapia R."/>
            <person name="Larimer F."/>
            <person name="Land M."/>
            <person name="Hauser L."/>
            <person name="Kyrpides N."/>
            <person name="Ivanova N."/>
            <person name="Holmes D."/>
            <person name="Lovley D."/>
            <person name="Kyrpides N."/>
            <person name="Anderson I.J."/>
            <person name="Woyke T."/>
        </authorList>
    </citation>
    <scope>NUCLEOTIDE SEQUENCE [LARGE SCALE GENOMIC DNA]</scope>
    <source>
        <strain evidence="8">DSM 10642 / AEDII12DO</strain>
    </source>
</reference>
<gene>
    <name evidence="7" type="ordered locus">Ferp_1362</name>
</gene>
<evidence type="ECO:0000259" key="6">
    <source>
        <dbReference type="Pfam" id="PF03918"/>
    </source>
</evidence>
<dbReference type="AlphaFoldDB" id="D3RYF0"/>
<keyword evidence="5" id="KW-0472">Membrane</keyword>
<dbReference type="PaxDb" id="589924-Ferp_1362"/>
<comment type="similarity">
    <text evidence="1">Belongs to the CcmH/CycL/Ccl2/NrfF family.</text>
</comment>
<dbReference type="KEGG" id="fpl:Ferp_1362"/>
<dbReference type="Pfam" id="PF03918">
    <property type="entry name" value="CcmH"/>
    <property type="match status" value="1"/>
</dbReference>
<dbReference type="InterPro" id="IPR038297">
    <property type="entry name" value="CcmH/CycL/NrfF/Ccl2_sf"/>
</dbReference>
<sequence length="127" mass="13985">MKIAAIILTALLIYPVSAQIGEKSVEELIYCPCGCGEILANCHCETATEVKKDIQRKILAGSKPEDVLSEYMKIYGASILVKNEEVVKSKKDETLYLYLAGIGVTAAIAYAIGKSSRKTEDWKLKKR</sequence>
<feature type="domain" description="CcmH/CycL/Ccl2/NrfF N-terminal" evidence="6">
    <location>
        <begin position="25"/>
        <end position="120"/>
    </location>
</feature>
<organism evidence="7 8">
    <name type="scientific">Ferroglobus placidus (strain DSM 10642 / AEDII12DO)</name>
    <dbReference type="NCBI Taxonomy" id="589924"/>
    <lineage>
        <taxon>Archaea</taxon>
        <taxon>Methanobacteriati</taxon>
        <taxon>Methanobacteriota</taxon>
        <taxon>Archaeoglobi</taxon>
        <taxon>Archaeoglobales</taxon>
        <taxon>Archaeoglobaceae</taxon>
        <taxon>Ferroglobus</taxon>
    </lineage>
</organism>
<evidence type="ECO:0000313" key="8">
    <source>
        <dbReference type="Proteomes" id="UP000002613"/>
    </source>
</evidence>
<keyword evidence="2" id="KW-0349">Heme</keyword>
<evidence type="ECO:0000256" key="1">
    <source>
        <dbReference type="ARBA" id="ARBA00010342"/>
    </source>
</evidence>
<dbReference type="GO" id="GO:0046872">
    <property type="term" value="F:metal ion binding"/>
    <property type="evidence" value="ECO:0007669"/>
    <property type="project" value="UniProtKB-KW"/>
</dbReference>
<feature type="transmembrane region" description="Helical" evidence="5">
    <location>
        <begin position="95"/>
        <end position="113"/>
    </location>
</feature>
<keyword evidence="3" id="KW-0479">Metal-binding</keyword>
<dbReference type="HOGENOM" id="CLU_1891331_0_0_2"/>
<dbReference type="RefSeq" id="WP_012965856.1">
    <property type="nucleotide sequence ID" value="NC_013849.1"/>
</dbReference>
<protein>
    <recommendedName>
        <fullName evidence="6">CcmH/CycL/Ccl2/NrfF N-terminal domain-containing protein</fullName>
    </recommendedName>
</protein>
<name>D3RYF0_FERPA</name>
<proteinExistence type="inferred from homology"/>
<dbReference type="Gene3D" id="1.10.8.640">
    <property type="entry name" value="Cytochrome C biogenesis protein"/>
    <property type="match status" value="1"/>
</dbReference>
<keyword evidence="4" id="KW-0408">Iron</keyword>
<dbReference type="GeneID" id="8778878"/>
<dbReference type="Proteomes" id="UP000002613">
    <property type="component" value="Chromosome"/>
</dbReference>
<evidence type="ECO:0000256" key="3">
    <source>
        <dbReference type="ARBA" id="ARBA00022723"/>
    </source>
</evidence>